<dbReference type="CDD" id="cd02440">
    <property type="entry name" value="AdoMet_MTases"/>
    <property type="match status" value="1"/>
</dbReference>
<name>A0A1F4W0J6_UNCKA</name>
<gene>
    <name evidence="7" type="primary">rsmA</name>
    <name evidence="7" type="synonym">ksgA</name>
    <name evidence="10" type="ORF">A2264_03635</name>
</gene>
<keyword evidence="1 7" id="KW-0963">Cytoplasm</keyword>
<keyword evidence="6 7" id="KW-0694">RNA-binding</keyword>
<dbReference type="Pfam" id="PF00398">
    <property type="entry name" value="RrnaAD"/>
    <property type="match status" value="1"/>
</dbReference>
<keyword evidence="5 7" id="KW-0949">S-adenosyl-L-methionine</keyword>
<dbReference type="HAMAP" id="MF_00607">
    <property type="entry name" value="16SrRNA_methyltr_A"/>
    <property type="match status" value="1"/>
</dbReference>
<dbReference type="InterPro" id="IPR020598">
    <property type="entry name" value="rRNA_Ade_methylase_Trfase_N"/>
</dbReference>
<feature type="domain" description="Ribosomal RNA adenine methylase transferase N-terminal" evidence="9">
    <location>
        <begin position="23"/>
        <end position="191"/>
    </location>
</feature>
<evidence type="ECO:0000313" key="11">
    <source>
        <dbReference type="Proteomes" id="UP000176614"/>
    </source>
</evidence>
<dbReference type="PANTHER" id="PTHR11727">
    <property type="entry name" value="DIMETHYLADENOSINE TRANSFERASE"/>
    <property type="match status" value="1"/>
</dbReference>
<dbReference type="PANTHER" id="PTHR11727:SF7">
    <property type="entry name" value="DIMETHYLADENOSINE TRANSFERASE-RELATED"/>
    <property type="match status" value="1"/>
</dbReference>
<feature type="binding site" evidence="7 8">
    <location>
        <position position="43"/>
    </location>
    <ligand>
        <name>S-adenosyl-L-methionine</name>
        <dbReference type="ChEBI" id="CHEBI:59789"/>
    </ligand>
</feature>
<comment type="subcellular location">
    <subcellularLocation>
        <location evidence="7">Cytoplasm</location>
    </subcellularLocation>
</comment>
<dbReference type="EMBL" id="MEVT01000011">
    <property type="protein sequence ID" value="OGC62944.1"/>
    <property type="molecule type" value="Genomic_DNA"/>
</dbReference>
<dbReference type="InterPro" id="IPR020596">
    <property type="entry name" value="rRNA_Ade_Mease_Trfase_CS"/>
</dbReference>
<dbReference type="SMART" id="SM00650">
    <property type="entry name" value="rADc"/>
    <property type="match status" value="1"/>
</dbReference>
<evidence type="ECO:0000256" key="3">
    <source>
        <dbReference type="ARBA" id="ARBA00022603"/>
    </source>
</evidence>
<comment type="function">
    <text evidence="7">Specifically dimethylates two adjacent adenosines (A1518 and A1519) in the loop of a conserved hairpin near the 3'-end of 16S rRNA in the 30S particle. May play a critical role in biogenesis of 30S subunits.</text>
</comment>
<proteinExistence type="inferred from homology"/>
<comment type="caution">
    <text evidence="10">The sequence shown here is derived from an EMBL/GenBank/DDBJ whole genome shotgun (WGS) entry which is preliminary data.</text>
</comment>
<evidence type="ECO:0000256" key="7">
    <source>
        <dbReference type="HAMAP-Rule" id="MF_00607"/>
    </source>
</evidence>
<protein>
    <recommendedName>
        <fullName evidence="7">Ribosomal RNA small subunit methyltransferase A</fullName>
        <ecNumber evidence="7">2.1.1.182</ecNumber>
    </recommendedName>
    <alternativeName>
        <fullName evidence="7">16S rRNA (adenine(1518)-N(6)/adenine(1519)-N(6))-dimethyltransferase</fullName>
    </alternativeName>
    <alternativeName>
        <fullName evidence="7">16S rRNA dimethyladenosine transferase</fullName>
    </alternativeName>
    <alternativeName>
        <fullName evidence="7">16S rRNA dimethylase</fullName>
    </alternativeName>
    <alternativeName>
        <fullName evidence="7">S-adenosylmethionine-6-N', N'-adenosyl(rRNA) dimethyltransferase</fullName>
    </alternativeName>
</protein>
<sequence>MYNSLVIKPIKNLGQNFLQDTTVANMMIEELSLTDNDFVIEIGPGTGVLTDRLAKLNCTVLAVEYDPRLVAQLTARYSNNKNITVIYDNFLKWLPQNSPNKPYKVLGSIPYYITSPILHALIQTDNMAKKAVFMVQKEVGEKVCAMEPDASYLSVFVQTFYDTTYVKTISNMSFYPVPKVDSSIIKLEKKQGEEKFTREFIKKYEGFLHKGFGSPRKMINKRFDKQLLLDAGIDPSLRPQDLGVGKWLDLYKLYN</sequence>
<dbReference type="GO" id="GO:0003723">
    <property type="term" value="F:RNA binding"/>
    <property type="evidence" value="ECO:0007669"/>
    <property type="project" value="UniProtKB-UniRule"/>
</dbReference>
<evidence type="ECO:0000313" key="10">
    <source>
        <dbReference type="EMBL" id="OGC62944.1"/>
    </source>
</evidence>
<accession>A0A1F4W0J6</accession>
<feature type="binding site" evidence="7 8">
    <location>
        <position position="16"/>
    </location>
    <ligand>
        <name>S-adenosyl-L-methionine</name>
        <dbReference type="ChEBI" id="CHEBI:59789"/>
    </ligand>
</feature>
<feature type="binding site" evidence="7 8">
    <location>
        <position position="18"/>
    </location>
    <ligand>
        <name>S-adenosyl-L-methionine</name>
        <dbReference type="ChEBI" id="CHEBI:59789"/>
    </ligand>
</feature>
<dbReference type="SUPFAM" id="SSF53335">
    <property type="entry name" value="S-adenosyl-L-methionine-dependent methyltransferases"/>
    <property type="match status" value="1"/>
</dbReference>
<dbReference type="NCBIfam" id="TIGR00755">
    <property type="entry name" value="ksgA"/>
    <property type="match status" value="1"/>
</dbReference>
<dbReference type="InterPro" id="IPR011530">
    <property type="entry name" value="rRNA_adenine_dimethylase"/>
</dbReference>
<dbReference type="InterPro" id="IPR023165">
    <property type="entry name" value="rRNA_Ade_diMease-like_C"/>
</dbReference>
<feature type="binding site" evidence="7 8">
    <location>
        <position position="64"/>
    </location>
    <ligand>
        <name>S-adenosyl-L-methionine</name>
        <dbReference type="ChEBI" id="CHEBI:59789"/>
    </ligand>
</feature>
<dbReference type="GO" id="GO:0052908">
    <property type="term" value="F:16S rRNA (adenine(1518)-N(6)/adenine(1519)-N(6))-dimethyltransferase activity"/>
    <property type="evidence" value="ECO:0007669"/>
    <property type="project" value="UniProtKB-EC"/>
</dbReference>
<dbReference type="InterPro" id="IPR029063">
    <property type="entry name" value="SAM-dependent_MTases_sf"/>
</dbReference>
<feature type="binding site" evidence="8">
    <location>
        <position position="108"/>
    </location>
    <ligand>
        <name>S-adenosyl-L-methionine</name>
        <dbReference type="ChEBI" id="CHEBI:59789"/>
    </ligand>
</feature>
<evidence type="ECO:0000256" key="5">
    <source>
        <dbReference type="ARBA" id="ARBA00022691"/>
    </source>
</evidence>
<evidence type="ECO:0000256" key="6">
    <source>
        <dbReference type="ARBA" id="ARBA00022884"/>
    </source>
</evidence>
<keyword evidence="2 7" id="KW-0698">rRNA processing</keyword>
<dbReference type="InterPro" id="IPR001737">
    <property type="entry name" value="KsgA/Erm"/>
</dbReference>
<comment type="similarity">
    <text evidence="7">Belongs to the class I-like SAM-binding methyltransferase superfamily. rRNA adenine N(6)-methyltransferase family. RsmA subfamily.</text>
</comment>
<dbReference type="AlphaFoldDB" id="A0A1F4W0J6"/>
<organism evidence="10 11">
    <name type="scientific">candidate division WWE3 bacterium RIFOXYA2_FULL_46_9</name>
    <dbReference type="NCBI Taxonomy" id="1802636"/>
    <lineage>
        <taxon>Bacteria</taxon>
        <taxon>Katanobacteria</taxon>
    </lineage>
</organism>
<evidence type="ECO:0000256" key="2">
    <source>
        <dbReference type="ARBA" id="ARBA00022552"/>
    </source>
</evidence>
<keyword evidence="4 7" id="KW-0808">Transferase</keyword>
<dbReference type="EC" id="2.1.1.182" evidence="7"/>
<dbReference type="Proteomes" id="UP000176614">
    <property type="component" value="Unassembled WGS sequence"/>
</dbReference>
<dbReference type="Gene3D" id="1.10.8.100">
    <property type="entry name" value="Ribosomal RNA adenine dimethylase-like, domain 2"/>
    <property type="match status" value="1"/>
</dbReference>
<evidence type="ECO:0000256" key="1">
    <source>
        <dbReference type="ARBA" id="ARBA00022490"/>
    </source>
</evidence>
<comment type="catalytic activity">
    <reaction evidence="7">
        <text>adenosine(1518)/adenosine(1519) in 16S rRNA + 4 S-adenosyl-L-methionine = N(6)-dimethyladenosine(1518)/N(6)-dimethyladenosine(1519) in 16S rRNA + 4 S-adenosyl-L-homocysteine + 4 H(+)</text>
        <dbReference type="Rhea" id="RHEA:19609"/>
        <dbReference type="Rhea" id="RHEA-COMP:10232"/>
        <dbReference type="Rhea" id="RHEA-COMP:10233"/>
        <dbReference type="ChEBI" id="CHEBI:15378"/>
        <dbReference type="ChEBI" id="CHEBI:57856"/>
        <dbReference type="ChEBI" id="CHEBI:59789"/>
        <dbReference type="ChEBI" id="CHEBI:74411"/>
        <dbReference type="ChEBI" id="CHEBI:74493"/>
        <dbReference type="EC" id="2.1.1.182"/>
    </reaction>
</comment>
<reference evidence="10 11" key="1">
    <citation type="journal article" date="2016" name="Nat. Commun.">
        <title>Thousands of microbial genomes shed light on interconnected biogeochemical processes in an aquifer system.</title>
        <authorList>
            <person name="Anantharaman K."/>
            <person name="Brown C.T."/>
            <person name="Hug L.A."/>
            <person name="Sharon I."/>
            <person name="Castelle C.J."/>
            <person name="Probst A.J."/>
            <person name="Thomas B.C."/>
            <person name="Singh A."/>
            <person name="Wilkins M.J."/>
            <person name="Karaoz U."/>
            <person name="Brodie E.L."/>
            <person name="Williams K.H."/>
            <person name="Hubbard S.S."/>
            <person name="Banfield J.F."/>
        </authorList>
    </citation>
    <scope>NUCLEOTIDE SEQUENCE [LARGE SCALE GENOMIC DNA]</scope>
</reference>
<evidence type="ECO:0000256" key="8">
    <source>
        <dbReference type="PROSITE-ProRule" id="PRU01026"/>
    </source>
</evidence>
<dbReference type="PROSITE" id="PS01131">
    <property type="entry name" value="RRNA_A_DIMETH"/>
    <property type="match status" value="1"/>
</dbReference>
<comment type="caution">
    <text evidence="7 8">Lacks conserved residue(s) required for the propagation of feature annotation.</text>
</comment>
<evidence type="ECO:0000259" key="9">
    <source>
        <dbReference type="SMART" id="SM00650"/>
    </source>
</evidence>
<dbReference type="PROSITE" id="PS51689">
    <property type="entry name" value="SAM_RNA_A_N6_MT"/>
    <property type="match status" value="1"/>
</dbReference>
<evidence type="ECO:0000256" key="4">
    <source>
        <dbReference type="ARBA" id="ARBA00022679"/>
    </source>
</evidence>
<keyword evidence="3 7" id="KW-0489">Methyltransferase</keyword>
<dbReference type="GO" id="GO:0005829">
    <property type="term" value="C:cytosol"/>
    <property type="evidence" value="ECO:0007669"/>
    <property type="project" value="TreeGrafter"/>
</dbReference>
<dbReference type="Gene3D" id="3.40.50.150">
    <property type="entry name" value="Vaccinia Virus protein VP39"/>
    <property type="match status" value="1"/>
</dbReference>